<proteinExistence type="predicted"/>
<accession>A0A1D9PC31</accession>
<evidence type="ECO:0008006" key="4">
    <source>
        <dbReference type="Google" id="ProtNLM"/>
    </source>
</evidence>
<dbReference type="Proteomes" id="UP000178198">
    <property type="component" value="Chromosome"/>
</dbReference>
<dbReference type="EMBL" id="CP017774">
    <property type="protein sequence ID" value="APA00140.1"/>
    <property type="molecule type" value="Genomic_DNA"/>
</dbReference>
<sequence length="925" mass="105038">MHQTDKQLFNHKNKSVDMEKSPNKDYSKIITILIWFLLLFPLHIEAQESDLIVSNTSFAEKIYLQLDRKVYTNSDTVWFKCIVSNASEHILSPLSGVLYVELIDADEVIRQKKLIKIENGIGHGNFELDKKIPKGNYLIRAYTQWNQNFDNAFVFEEYIQVFTTETQNNAAIENIKLIKDEATGDHLEVFFNPQVIDSLQKNKITVFVTVDDKKDSLLIKKGKNDKYVLDYSLEKESQFATLKIQTENEKKYSKTFVLNKDYLDLQFFPESGELVHGLSSKVGFKALDANGKGKIVAGDIIDEKGNNISSFKSNTLGMGSFFITNADSSQKFYARLKVPSLKKSLLYPLPNVAAIGNTLAVNKQGDKVLLKVLSNYLKNDSIFVRISFRGMDLYEKKVSLNQGFYQSLISTSEIPEGIICFSILDNSKNPIARRLYFNEKPQSRIKIQLSADKNKYSKRELTNLSIQTTNYSEEPIKTNTSLLVINKEDLGNMQSLRQNILSYFLINSELKGNIENPGYYFNNNSNYADLEALLLTQGWSKYNYSKSYPSLTVNPEKSLTVSGKVNKLFSEKKGVKDIQLTMMTNGKDKSFYTQVTDSLGKFNFSLNDEYGKEIEILIQTAKKTDKKVNNSVVLDQKKSPAILFEHHKSIEPIDSIVEKFIKKSIQQKEIEEKFKLQFGGILLNQVTISGKMAPNKQKVTEKYGKPSTIISGKEILSKEKKWSYGLYSILLFNYPDKVRIERMPDQNLYASVNNEPTLVLVDGIAIPFYDYGHIPNISPSEVKSFEIIEYASGFSTLFCEVHTELNNCAFTAPPWGNVIAIYTHAGIGLAGAYKPTGLTKTAIPVFASPQEFYTPKYENIQPDSWQHPDIRTLIHWQPILKTDDSGKASASYYNADNKGEIMVVVEAISDKGEVGYQELNYEIKE</sequence>
<evidence type="ECO:0000256" key="1">
    <source>
        <dbReference type="SAM" id="MobiDB-lite"/>
    </source>
</evidence>
<evidence type="ECO:0000313" key="2">
    <source>
        <dbReference type="EMBL" id="APA00140.1"/>
    </source>
</evidence>
<reference evidence="2 3" key="1">
    <citation type="submission" date="2016-10" db="EMBL/GenBank/DDBJ databases">
        <title>Complete Genome Sequence of Flavobacterium sp. PK15.</title>
        <authorList>
            <person name="Ekwe A."/>
            <person name="Kim S.B."/>
        </authorList>
    </citation>
    <scope>NUCLEOTIDE SEQUENCE [LARGE SCALE GENOMIC DNA]</scope>
    <source>
        <strain evidence="2 3">PK15</strain>
    </source>
</reference>
<dbReference type="KEGG" id="fcm:BIW12_12265"/>
<feature type="region of interest" description="Disordered" evidence="1">
    <location>
        <begin position="1"/>
        <end position="21"/>
    </location>
</feature>
<name>A0A1D9PC31_9FLAO</name>
<evidence type="ECO:0000313" key="3">
    <source>
        <dbReference type="Proteomes" id="UP000178198"/>
    </source>
</evidence>
<dbReference type="Gene3D" id="2.60.40.1930">
    <property type="match status" value="1"/>
</dbReference>
<organism evidence="2 3">
    <name type="scientific">Flavobacterium commune</name>
    <dbReference type="NCBI Taxonomy" id="1306519"/>
    <lineage>
        <taxon>Bacteria</taxon>
        <taxon>Pseudomonadati</taxon>
        <taxon>Bacteroidota</taxon>
        <taxon>Flavobacteriia</taxon>
        <taxon>Flavobacteriales</taxon>
        <taxon>Flavobacteriaceae</taxon>
        <taxon>Flavobacterium</taxon>
    </lineage>
</organism>
<dbReference type="AlphaFoldDB" id="A0A1D9PC31"/>
<gene>
    <name evidence="2" type="ORF">BIW12_12265</name>
</gene>
<protein>
    <recommendedName>
        <fullName evidence="4">TonB-dependent receptor plug domain-containing protein</fullName>
    </recommendedName>
</protein>
<dbReference type="STRING" id="1306519.BIW12_12265"/>
<keyword evidence="3" id="KW-1185">Reference proteome</keyword>